<evidence type="ECO:0000259" key="5">
    <source>
        <dbReference type="Pfam" id="PF00881"/>
    </source>
</evidence>
<evidence type="ECO:0000256" key="1">
    <source>
        <dbReference type="ARBA" id="ARBA00022630"/>
    </source>
</evidence>
<name>A0ABP7XBG2_9FLAO</name>
<dbReference type="PANTHER" id="PTHR23026">
    <property type="entry name" value="NADPH NITROREDUCTASE"/>
    <property type="match status" value="1"/>
</dbReference>
<keyword evidence="2" id="KW-0288">FMN</keyword>
<accession>A0ABP7XBG2</accession>
<feature type="transmembrane region" description="Helical" evidence="4">
    <location>
        <begin position="20"/>
        <end position="38"/>
    </location>
</feature>
<organism evidence="6 7">
    <name type="scientific">Aquimarina addita</name>
    <dbReference type="NCBI Taxonomy" id="870485"/>
    <lineage>
        <taxon>Bacteria</taxon>
        <taxon>Pseudomonadati</taxon>
        <taxon>Bacteroidota</taxon>
        <taxon>Flavobacteriia</taxon>
        <taxon>Flavobacteriales</taxon>
        <taxon>Flavobacteriaceae</taxon>
        <taxon>Aquimarina</taxon>
    </lineage>
</organism>
<dbReference type="InterPro" id="IPR000415">
    <property type="entry name" value="Nitroreductase-like"/>
</dbReference>
<reference evidence="7" key="1">
    <citation type="journal article" date="2019" name="Int. J. Syst. Evol. Microbiol.">
        <title>The Global Catalogue of Microorganisms (GCM) 10K type strain sequencing project: providing services to taxonomists for standard genome sequencing and annotation.</title>
        <authorList>
            <consortium name="The Broad Institute Genomics Platform"/>
            <consortium name="The Broad Institute Genome Sequencing Center for Infectious Disease"/>
            <person name="Wu L."/>
            <person name="Ma J."/>
        </authorList>
    </citation>
    <scope>NUCLEOTIDE SEQUENCE [LARGE SCALE GENOMIC DNA]</scope>
    <source>
        <strain evidence="7">JCM 17106</strain>
    </source>
</reference>
<dbReference type="Pfam" id="PF00881">
    <property type="entry name" value="Nitroreductase"/>
    <property type="match status" value="1"/>
</dbReference>
<gene>
    <name evidence="6" type="ORF">GCM10022393_06470</name>
</gene>
<evidence type="ECO:0000256" key="3">
    <source>
        <dbReference type="ARBA" id="ARBA00023002"/>
    </source>
</evidence>
<evidence type="ECO:0000313" key="6">
    <source>
        <dbReference type="EMBL" id="GAA4109725.1"/>
    </source>
</evidence>
<dbReference type="PANTHER" id="PTHR23026:SF90">
    <property type="entry name" value="IODOTYROSINE DEIODINASE 1"/>
    <property type="match status" value="1"/>
</dbReference>
<sequence>MKKILVKLYLGFQFFIDNVLSRYFVATPFFSSIYYLFFNRKFSREQYSVLKGKVRHIKELKIRKANIYTLIRNTHRIEKGLLMRPRRDIFALDYIEETVDAFLNIWDPSKLDEDKQYKWFFDVLNEYFQSSGRHPLIDELSERFFNKVSKYMEIEKEMVQDSQKLIPYYRSLEENPIISFDSFYKLTRHRRSVRWFEDKKVPHDLIDKAISAACQSPSACNRQPFEYRIIDEPILLKQVANIPGGVKGYVDGIPMMVVVLGNLDAYFDERDRHVIYIDASLANMTFMLALETLGLSSCAINWPDVERLEKKMEKILQLEKYQRPIMCMAVGYPDRNGKVAYSEKRSLNNIRRYN</sequence>
<dbReference type="InterPro" id="IPR029479">
    <property type="entry name" value="Nitroreductase"/>
</dbReference>
<keyword evidence="3" id="KW-0560">Oxidoreductase</keyword>
<feature type="domain" description="Nitroreductase" evidence="5">
    <location>
        <begin position="188"/>
        <end position="332"/>
    </location>
</feature>
<evidence type="ECO:0000313" key="7">
    <source>
        <dbReference type="Proteomes" id="UP001500459"/>
    </source>
</evidence>
<dbReference type="CDD" id="cd02062">
    <property type="entry name" value="Nitro_FMN_reductase"/>
    <property type="match status" value="1"/>
</dbReference>
<dbReference type="SUPFAM" id="SSF55469">
    <property type="entry name" value="FMN-dependent nitroreductase-like"/>
    <property type="match status" value="1"/>
</dbReference>
<dbReference type="InterPro" id="IPR050627">
    <property type="entry name" value="Nitroreductase/BluB"/>
</dbReference>
<keyword evidence="1" id="KW-0285">Flavoprotein</keyword>
<dbReference type="EMBL" id="BAABCW010000002">
    <property type="protein sequence ID" value="GAA4109725.1"/>
    <property type="molecule type" value="Genomic_DNA"/>
</dbReference>
<dbReference type="Proteomes" id="UP001500459">
    <property type="component" value="Unassembled WGS sequence"/>
</dbReference>
<keyword evidence="4" id="KW-0812">Transmembrane</keyword>
<keyword evidence="4" id="KW-0472">Membrane</keyword>
<protein>
    <recommendedName>
        <fullName evidence="5">Nitroreductase domain-containing protein</fullName>
    </recommendedName>
</protein>
<evidence type="ECO:0000256" key="4">
    <source>
        <dbReference type="SAM" id="Phobius"/>
    </source>
</evidence>
<dbReference type="Gene3D" id="3.40.109.10">
    <property type="entry name" value="NADH Oxidase"/>
    <property type="match status" value="1"/>
</dbReference>
<proteinExistence type="predicted"/>
<keyword evidence="7" id="KW-1185">Reference proteome</keyword>
<keyword evidence="4" id="KW-1133">Transmembrane helix</keyword>
<comment type="caution">
    <text evidence="6">The sequence shown here is derived from an EMBL/GenBank/DDBJ whole genome shotgun (WGS) entry which is preliminary data.</text>
</comment>
<dbReference type="RefSeq" id="WP_344924727.1">
    <property type="nucleotide sequence ID" value="NZ_BAABCW010000002.1"/>
</dbReference>
<evidence type="ECO:0000256" key="2">
    <source>
        <dbReference type="ARBA" id="ARBA00022643"/>
    </source>
</evidence>